<evidence type="ECO:0008006" key="4">
    <source>
        <dbReference type="Google" id="ProtNLM"/>
    </source>
</evidence>
<comment type="caution">
    <text evidence="2">The sequence shown here is derived from an EMBL/GenBank/DDBJ whole genome shotgun (WGS) entry which is preliminary data.</text>
</comment>
<proteinExistence type="predicted"/>
<dbReference type="Proteomes" id="UP001566132">
    <property type="component" value="Unassembled WGS sequence"/>
</dbReference>
<organism evidence="2 3">
    <name type="scientific">Hypothenemus hampei</name>
    <name type="common">Coffee berry borer</name>
    <dbReference type="NCBI Taxonomy" id="57062"/>
    <lineage>
        <taxon>Eukaryota</taxon>
        <taxon>Metazoa</taxon>
        <taxon>Ecdysozoa</taxon>
        <taxon>Arthropoda</taxon>
        <taxon>Hexapoda</taxon>
        <taxon>Insecta</taxon>
        <taxon>Pterygota</taxon>
        <taxon>Neoptera</taxon>
        <taxon>Endopterygota</taxon>
        <taxon>Coleoptera</taxon>
        <taxon>Polyphaga</taxon>
        <taxon>Cucujiformia</taxon>
        <taxon>Curculionidae</taxon>
        <taxon>Scolytinae</taxon>
        <taxon>Hypothenemus</taxon>
    </lineage>
</organism>
<evidence type="ECO:0000313" key="2">
    <source>
        <dbReference type="EMBL" id="KAL1506078.1"/>
    </source>
</evidence>
<dbReference type="EMBL" id="JBDJPC010000004">
    <property type="protein sequence ID" value="KAL1506078.1"/>
    <property type="molecule type" value="Genomic_DNA"/>
</dbReference>
<feature type="chain" id="PRO_5044885237" description="Saposin B-type domain-containing protein" evidence="1">
    <location>
        <begin position="28"/>
        <end position="175"/>
    </location>
</feature>
<gene>
    <name evidence="2" type="ORF">ABEB36_005509</name>
</gene>
<sequence>MSSLSPSFKFKIFVLVIICFLLTFTDGEFSLKKRVKRKVVFTKSSKFFFRVNGKENMLNYTNILAHGWGFRINYDLPSTLTQRKQFFKRDVHQDIQNVQNPLISGLVNCILKRLCGILSQPYIVRNCGIFCGVVKIIMNSQGLEADFFKTFARKCQLYEERCPRIFEKSMVFGVS</sequence>
<name>A0ABD1EYF8_HYPHA</name>
<protein>
    <recommendedName>
        <fullName evidence="4">Saposin B-type domain-containing protein</fullName>
    </recommendedName>
</protein>
<dbReference type="AlphaFoldDB" id="A0ABD1EYF8"/>
<evidence type="ECO:0000256" key="1">
    <source>
        <dbReference type="SAM" id="SignalP"/>
    </source>
</evidence>
<evidence type="ECO:0000313" key="3">
    <source>
        <dbReference type="Proteomes" id="UP001566132"/>
    </source>
</evidence>
<accession>A0ABD1EYF8</accession>
<keyword evidence="3" id="KW-1185">Reference proteome</keyword>
<reference evidence="2 3" key="1">
    <citation type="submission" date="2024-05" db="EMBL/GenBank/DDBJ databases">
        <title>Genetic variation in Jamaican populations of the coffee berry borer (Hypothenemus hampei).</title>
        <authorList>
            <person name="Errbii M."/>
            <person name="Myrie A."/>
        </authorList>
    </citation>
    <scope>NUCLEOTIDE SEQUENCE [LARGE SCALE GENOMIC DNA]</scope>
    <source>
        <strain evidence="2">JA-Hopewell-2020-01-JO</strain>
        <tissue evidence="2">Whole body</tissue>
    </source>
</reference>
<keyword evidence="1" id="KW-0732">Signal</keyword>
<feature type="signal peptide" evidence="1">
    <location>
        <begin position="1"/>
        <end position="27"/>
    </location>
</feature>